<accession>F8N647</accession>
<dbReference type="eggNOG" id="COG3015">
    <property type="taxonomic scope" value="Bacteria"/>
</dbReference>
<keyword evidence="3" id="KW-0449">Lipoprotein</keyword>
<evidence type="ECO:0000256" key="1">
    <source>
        <dbReference type="SAM" id="MobiDB-lite"/>
    </source>
</evidence>
<dbReference type="Proteomes" id="UP000002772">
    <property type="component" value="Unassembled WGS sequence"/>
</dbReference>
<feature type="compositionally biased region" description="Low complexity" evidence="1">
    <location>
        <begin position="26"/>
        <end position="46"/>
    </location>
</feature>
<feature type="chain" id="PRO_5003375759" evidence="2">
    <location>
        <begin position="24"/>
        <end position="156"/>
    </location>
</feature>
<dbReference type="Gene3D" id="2.40.128.640">
    <property type="match status" value="1"/>
</dbReference>
<dbReference type="EMBL" id="GL945017">
    <property type="protein sequence ID" value="EGN58220.1"/>
    <property type="molecule type" value="Genomic_DNA"/>
</dbReference>
<dbReference type="Pfam" id="PF04170">
    <property type="entry name" value="NlpE"/>
    <property type="match status" value="1"/>
</dbReference>
<evidence type="ECO:0000313" key="4">
    <source>
        <dbReference type="Proteomes" id="UP000002772"/>
    </source>
</evidence>
<dbReference type="PROSITE" id="PS51257">
    <property type="entry name" value="PROKAR_LIPOPROTEIN"/>
    <property type="match status" value="1"/>
</dbReference>
<reference evidence="4" key="1">
    <citation type="journal article" date="2011" name="Stand. Genomic Sci.">
        <title>Non-contiguous finished genome sequence of the opportunistic oral pathogen Prevotella multisaccharivorax type strain (PPPA20).</title>
        <authorList>
            <person name="Pati A."/>
            <person name="Gronow S."/>
            <person name="Lu M."/>
            <person name="Lapidus A."/>
            <person name="Nolan M."/>
            <person name="Lucas S."/>
            <person name="Hammon N."/>
            <person name="Deshpande S."/>
            <person name="Cheng J.F."/>
            <person name="Tapia R."/>
            <person name="Han C."/>
            <person name="Goodwin L."/>
            <person name="Pitluck S."/>
            <person name="Liolios K."/>
            <person name="Pagani I."/>
            <person name="Mavromatis K."/>
            <person name="Mikhailova N."/>
            <person name="Huntemann M."/>
            <person name="Chen A."/>
            <person name="Palaniappan K."/>
            <person name="Land M."/>
            <person name="Hauser L."/>
            <person name="Detter J.C."/>
            <person name="Brambilla E.M."/>
            <person name="Rohde M."/>
            <person name="Goker M."/>
            <person name="Woyke T."/>
            <person name="Bristow J."/>
            <person name="Eisen J.A."/>
            <person name="Markowitz V."/>
            <person name="Hugenholtz P."/>
            <person name="Kyrpides N.C."/>
            <person name="Klenk H.P."/>
            <person name="Ivanova N."/>
        </authorList>
    </citation>
    <scope>NUCLEOTIDE SEQUENCE [LARGE SCALE GENOMIC DNA]</scope>
    <source>
        <strain evidence="4">DSM 17128</strain>
    </source>
</reference>
<gene>
    <name evidence="3" type="ORF">Premu_2875</name>
</gene>
<feature type="region of interest" description="Disordered" evidence="1">
    <location>
        <begin position="24"/>
        <end position="46"/>
    </location>
</feature>
<dbReference type="HOGENOM" id="CLU_138369_0_0_10"/>
<dbReference type="AlphaFoldDB" id="F8N647"/>
<dbReference type="InterPro" id="IPR007298">
    <property type="entry name" value="Cu-R_lipoprotein_NlpE"/>
</dbReference>
<name>F8N647_9BACT</name>
<keyword evidence="4" id="KW-1185">Reference proteome</keyword>
<dbReference type="OrthoDB" id="5348860at2"/>
<evidence type="ECO:0000256" key="2">
    <source>
        <dbReference type="SAM" id="SignalP"/>
    </source>
</evidence>
<feature type="signal peptide" evidence="2">
    <location>
        <begin position="1"/>
        <end position="23"/>
    </location>
</feature>
<organism evidence="3 4">
    <name type="scientific">Hallella multisaccharivorax DSM 17128</name>
    <dbReference type="NCBI Taxonomy" id="688246"/>
    <lineage>
        <taxon>Bacteria</taxon>
        <taxon>Pseudomonadati</taxon>
        <taxon>Bacteroidota</taxon>
        <taxon>Bacteroidia</taxon>
        <taxon>Bacteroidales</taxon>
        <taxon>Prevotellaceae</taxon>
        <taxon>Hallella</taxon>
    </lineage>
</organism>
<protein>
    <submittedName>
        <fullName evidence="3">Putative lipoprotein</fullName>
    </submittedName>
</protein>
<keyword evidence="2" id="KW-0732">Signal</keyword>
<sequence>MKKVFFLLATAALIASCNGNKNAKPATAADSTNVAATDTTSTDSTAASTDSLVYEGTVPAADCAGIRYRIAMDAQKKNFTMQEDYMETETKVKSSFNEKGTVAPYTKNGKKGLKLTTNGKSGDAYYFINADANTLRMVNDEMEEAVTGNYDLKLKK</sequence>
<proteinExistence type="predicted"/>
<evidence type="ECO:0000313" key="3">
    <source>
        <dbReference type="EMBL" id="EGN58220.1"/>
    </source>
</evidence>
<dbReference type="RefSeq" id="WP_007576281.1">
    <property type="nucleotide sequence ID" value="NZ_BPTS01000002.1"/>
</dbReference>